<sequence>MEMLLISFPGLFLVLKSSSDDMSSEEEEGEEWYVRVDKVLTPYVGQLFKDVEDAVTFYKAYAIACGFDVRRYITKKWRDGSVKSKLLVCNREGFARSKKVGKTIVSEVVGASQVSRRTKIRRIGCRAKIRLYMRNGLLVIDRVHEGHNHELISGEDRQFQKLSRNLTNYHKDIIVNNSRLNIGATKTYRMCKEHVNGFENVGATLNDFKNFQIDVKCFIHGRDGQMFVDRFKSMVDAHKGFYFDYDVDDDGSLRRVIWADATARRNYSVFGDAVSFDPTYSTNKYSMVFTPFTGVDNHKKSVTFCGALIV</sequence>
<evidence type="ECO:0000313" key="4">
    <source>
        <dbReference type="Proteomes" id="UP001443914"/>
    </source>
</evidence>
<dbReference type="Proteomes" id="UP001443914">
    <property type="component" value="Unassembled WGS sequence"/>
</dbReference>
<dbReference type="InterPro" id="IPR004330">
    <property type="entry name" value="FAR1_DNA_bnd_dom"/>
</dbReference>
<dbReference type="Pfam" id="PF03101">
    <property type="entry name" value="FAR1"/>
    <property type="match status" value="1"/>
</dbReference>
<organism evidence="3 4">
    <name type="scientific">Saponaria officinalis</name>
    <name type="common">Common soapwort</name>
    <name type="synonym">Lychnis saponaria</name>
    <dbReference type="NCBI Taxonomy" id="3572"/>
    <lineage>
        <taxon>Eukaryota</taxon>
        <taxon>Viridiplantae</taxon>
        <taxon>Streptophyta</taxon>
        <taxon>Embryophyta</taxon>
        <taxon>Tracheophyta</taxon>
        <taxon>Spermatophyta</taxon>
        <taxon>Magnoliopsida</taxon>
        <taxon>eudicotyledons</taxon>
        <taxon>Gunneridae</taxon>
        <taxon>Pentapetalae</taxon>
        <taxon>Caryophyllales</taxon>
        <taxon>Caryophyllaceae</taxon>
        <taxon>Caryophylleae</taxon>
        <taxon>Saponaria</taxon>
    </lineage>
</organism>
<protein>
    <recommendedName>
        <fullName evidence="2">FAR1 domain-containing protein</fullName>
    </recommendedName>
</protein>
<feature type="chain" id="PRO_5043766211" description="FAR1 domain-containing protein" evidence="1">
    <location>
        <begin position="20"/>
        <end position="310"/>
    </location>
</feature>
<gene>
    <name evidence="3" type="ORF">RND81_06G099600</name>
</gene>
<evidence type="ECO:0000313" key="3">
    <source>
        <dbReference type="EMBL" id="KAK9714506.1"/>
    </source>
</evidence>
<dbReference type="PANTHER" id="PTHR47718:SF18">
    <property type="entry name" value="PROTEIN FAR1-RELATED SEQUENCE 5-LIKE"/>
    <property type="match status" value="1"/>
</dbReference>
<name>A0AAW1K9K8_SAPOF</name>
<dbReference type="EMBL" id="JBDFQZ010000006">
    <property type="protein sequence ID" value="KAK9714506.1"/>
    <property type="molecule type" value="Genomic_DNA"/>
</dbReference>
<comment type="caution">
    <text evidence="3">The sequence shown here is derived from an EMBL/GenBank/DDBJ whole genome shotgun (WGS) entry which is preliminary data.</text>
</comment>
<feature type="domain" description="FAR1" evidence="2">
    <location>
        <begin position="56"/>
        <end position="152"/>
    </location>
</feature>
<keyword evidence="1" id="KW-0732">Signal</keyword>
<reference evidence="3" key="1">
    <citation type="submission" date="2024-03" db="EMBL/GenBank/DDBJ databases">
        <title>WGS assembly of Saponaria officinalis var. Norfolk2.</title>
        <authorList>
            <person name="Jenkins J."/>
            <person name="Shu S."/>
            <person name="Grimwood J."/>
            <person name="Barry K."/>
            <person name="Goodstein D."/>
            <person name="Schmutz J."/>
            <person name="Leebens-Mack J."/>
            <person name="Osbourn A."/>
        </authorList>
    </citation>
    <scope>NUCLEOTIDE SEQUENCE [LARGE SCALE GENOMIC DNA]</scope>
    <source>
        <strain evidence="3">JIC</strain>
    </source>
</reference>
<evidence type="ECO:0000256" key="1">
    <source>
        <dbReference type="SAM" id="SignalP"/>
    </source>
</evidence>
<evidence type="ECO:0000259" key="2">
    <source>
        <dbReference type="Pfam" id="PF03101"/>
    </source>
</evidence>
<dbReference type="PANTHER" id="PTHR47718">
    <property type="entry name" value="OS01G0519700 PROTEIN"/>
    <property type="match status" value="1"/>
</dbReference>
<feature type="signal peptide" evidence="1">
    <location>
        <begin position="1"/>
        <end position="19"/>
    </location>
</feature>
<keyword evidence="4" id="KW-1185">Reference proteome</keyword>
<accession>A0AAW1K9K8</accession>
<proteinExistence type="predicted"/>
<dbReference type="AlphaFoldDB" id="A0AAW1K9K8"/>